<comment type="caution">
    <text evidence="1">The sequence shown here is derived from an EMBL/GenBank/DDBJ whole genome shotgun (WGS) entry which is preliminary data.</text>
</comment>
<gene>
    <name evidence="1" type="ORF">Poly51_49540</name>
</gene>
<dbReference type="AlphaFoldDB" id="A0A5C6EHQ2"/>
<proteinExistence type="predicted"/>
<dbReference type="Proteomes" id="UP000318288">
    <property type="component" value="Unassembled WGS sequence"/>
</dbReference>
<protein>
    <submittedName>
        <fullName evidence="1">Uncharacterized protein</fullName>
    </submittedName>
</protein>
<reference evidence="1 2" key="1">
    <citation type="submission" date="2019-02" db="EMBL/GenBank/DDBJ databases">
        <title>Deep-cultivation of Planctomycetes and their phenomic and genomic characterization uncovers novel biology.</title>
        <authorList>
            <person name="Wiegand S."/>
            <person name="Jogler M."/>
            <person name="Boedeker C."/>
            <person name="Pinto D."/>
            <person name="Vollmers J."/>
            <person name="Rivas-Marin E."/>
            <person name="Kohn T."/>
            <person name="Peeters S.H."/>
            <person name="Heuer A."/>
            <person name="Rast P."/>
            <person name="Oberbeckmann S."/>
            <person name="Bunk B."/>
            <person name="Jeske O."/>
            <person name="Meyerdierks A."/>
            <person name="Storesund J.E."/>
            <person name="Kallscheuer N."/>
            <person name="Luecker S."/>
            <person name="Lage O.M."/>
            <person name="Pohl T."/>
            <person name="Merkel B.J."/>
            <person name="Hornburger P."/>
            <person name="Mueller R.-W."/>
            <person name="Bruemmer F."/>
            <person name="Labrenz M."/>
            <person name="Spormann A.M."/>
            <person name="Op Den Camp H."/>
            <person name="Overmann J."/>
            <person name="Amann R."/>
            <person name="Jetten M.S.M."/>
            <person name="Mascher T."/>
            <person name="Medema M.H."/>
            <person name="Devos D.P."/>
            <person name="Kaster A.-K."/>
            <person name="Ovreas L."/>
            <person name="Rohde M."/>
            <person name="Galperin M.Y."/>
            <person name="Jogler C."/>
        </authorList>
    </citation>
    <scope>NUCLEOTIDE SEQUENCE [LARGE SCALE GENOMIC DNA]</scope>
    <source>
        <strain evidence="1 2">Poly51</strain>
    </source>
</reference>
<keyword evidence="2" id="KW-1185">Reference proteome</keyword>
<organism evidence="1 2">
    <name type="scientific">Rubripirellula tenax</name>
    <dbReference type="NCBI Taxonomy" id="2528015"/>
    <lineage>
        <taxon>Bacteria</taxon>
        <taxon>Pseudomonadati</taxon>
        <taxon>Planctomycetota</taxon>
        <taxon>Planctomycetia</taxon>
        <taxon>Pirellulales</taxon>
        <taxon>Pirellulaceae</taxon>
        <taxon>Rubripirellula</taxon>
    </lineage>
</organism>
<evidence type="ECO:0000313" key="1">
    <source>
        <dbReference type="EMBL" id="TWU47156.1"/>
    </source>
</evidence>
<accession>A0A5C6EHQ2</accession>
<name>A0A5C6EHQ2_9BACT</name>
<evidence type="ECO:0000313" key="2">
    <source>
        <dbReference type="Proteomes" id="UP000318288"/>
    </source>
</evidence>
<dbReference type="EMBL" id="SJPW01000007">
    <property type="protein sequence ID" value="TWU47156.1"/>
    <property type="molecule type" value="Genomic_DNA"/>
</dbReference>
<sequence length="162" mass="18153">MPDSSWHLTQLLKPSATVLSYWPSQITCRTAFRSTFRENTFVAHTSCAGPHACGASSRACGKVSSHRHGRNARGGKMSNAFSDPGLSETRLHERCSIDGIGRWPVIQSGDWRCGSLRSCVPIWRQKASTKQYVANSTALYCVDSRLETHRSHTRHYFYLSFS</sequence>